<proteinExistence type="predicted"/>
<dbReference type="AlphaFoldDB" id="A0A061IVE6"/>
<dbReference type="Proteomes" id="UP000031737">
    <property type="component" value="Unassembled WGS sequence"/>
</dbReference>
<comment type="caution">
    <text evidence="2">The sequence shown here is derived from an EMBL/GenBank/DDBJ whole genome shotgun (WGS) entry which is preliminary data.</text>
</comment>
<sequence>MSSAQVEELERRATAAELAIEELKKSMHAQPLGNGDNNAGLEPRLRELLKLMEEDRLECEMIRAKRDELKEENERLRSQVLKHEYRIKHLLRTINDIESGKQHNERS</sequence>
<reference evidence="2 3" key="1">
    <citation type="submission" date="2013-07" db="EMBL/GenBank/DDBJ databases">
        <authorList>
            <person name="Stoco P.H."/>
            <person name="Wagner G."/>
            <person name="Gerber A."/>
            <person name="Zaha A."/>
            <person name="Thompson C."/>
            <person name="Bartholomeu D.C."/>
            <person name="Luckemeyer D.D."/>
            <person name="Bahia D."/>
            <person name="Loreto E."/>
            <person name="Prestes E.B."/>
            <person name="Lima F.M."/>
            <person name="Rodrigues-Luiz G."/>
            <person name="Vallejo G.A."/>
            <person name="Filho J.F."/>
            <person name="Monteiro K.M."/>
            <person name="Tyler K.M."/>
            <person name="de Almeida L.G."/>
            <person name="Ortiz M.F."/>
            <person name="Siervo M.A."/>
            <person name="de Moraes M.H."/>
            <person name="Cunha O.L."/>
            <person name="Mendonca-Neto R."/>
            <person name="Silva R."/>
            <person name="Teixeira S.M."/>
            <person name="Murta S.M."/>
            <person name="Sincero T.C."/>
            <person name="Mendes T.A."/>
            <person name="Urmenyi T.P."/>
            <person name="Silva V.G."/>
            <person name="da Rocha W.D."/>
            <person name="Andersson B."/>
            <person name="Romanha A.J."/>
            <person name="Steindel M."/>
            <person name="de Vasconcelos A.T."/>
            <person name="Grisard E.C."/>
        </authorList>
    </citation>
    <scope>NUCLEOTIDE SEQUENCE [LARGE SCALE GENOMIC DNA]</scope>
    <source>
        <strain evidence="2 3">SC58</strain>
    </source>
</reference>
<feature type="coiled-coil region" evidence="1">
    <location>
        <begin position="52"/>
        <end position="86"/>
    </location>
</feature>
<dbReference type="EMBL" id="AUPL01005689">
    <property type="protein sequence ID" value="ESL06634.1"/>
    <property type="molecule type" value="Genomic_DNA"/>
</dbReference>
<gene>
    <name evidence="2" type="ORF">TRSC58_05689</name>
</gene>
<protein>
    <submittedName>
        <fullName evidence="2">Uncharacterized protein</fullName>
    </submittedName>
</protein>
<accession>A0A061IVE6</accession>
<evidence type="ECO:0000313" key="2">
    <source>
        <dbReference type="EMBL" id="ESL06634.1"/>
    </source>
</evidence>
<dbReference type="VEuPathDB" id="TriTrypDB:TRSC58_05689"/>
<evidence type="ECO:0000313" key="3">
    <source>
        <dbReference type="Proteomes" id="UP000031737"/>
    </source>
</evidence>
<keyword evidence="1" id="KW-0175">Coiled coil</keyword>
<dbReference type="OrthoDB" id="265914at2759"/>
<evidence type="ECO:0000256" key="1">
    <source>
        <dbReference type="SAM" id="Coils"/>
    </source>
</evidence>
<organism evidence="2 3">
    <name type="scientific">Trypanosoma rangeli SC58</name>
    <dbReference type="NCBI Taxonomy" id="429131"/>
    <lineage>
        <taxon>Eukaryota</taxon>
        <taxon>Discoba</taxon>
        <taxon>Euglenozoa</taxon>
        <taxon>Kinetoplastea</taxon>
        <taxon>Metakinetoplastina</taxon>
        <taxon>Trypanosomatida</taxon>
        <taxon>Trypanosomatidae</taxon>
        <taxon>Trypanosoma</taxon>
        <taxon>Herpetosoma</taxon>
    </lineage>
</organism>
<name>A0A061IVE6_TRYRA</name>
<keyword evidence="3" id="KW-1185">Reference proteome</keyword>